<dbReference type="PANTHER" id="PTHR43628">
    <property type="entry name" value="ACTIVATOR OF C KINASE PROTEIN 1-RELATED"/>
    <property type="match status" value="1"/>
</dbReference>
<dbReference type="SUPFAM" id="SSF81901">
    <property type="entry name" value="HCP-like"/>
    <property type="match status" value="2"/>
</dbReference>
<feature type="chain" id="PRO_5045323694" evidence="1">
    <location>
        <begin position="24"/>
        <end position="269"/>
    </location>
</feature>
<evidence type="ECO:0000313" key="2">
    <source>
        <dbReference type="EMBL" id="MBP0047815.1"/>
    </source>
</evidence>
<keyword evidence="1" id="KW-0732">Signal</keyword>
<organism evidence="2 3">
    <name type="scientific">Marinobacterium alkalitolerans</name>
    <dbReference type="NCBI Taxonomy" id="1542925"/>
    <lineage>
        <taxon>Bacteria</taxon>
        <taxon>Pseudomonadati</taxon>
        <taxon>Pseudomonadota</taxon>
        <taxon>Gammaproteobacteria</taxon>
        <taxon>Oceanospirillales</taxon>
        <taxon>Oceanospirillaceae</taxon>
        <taxon>Marinobacterium</taxon>
    </lineage>
</organism>
<protein>
    <submittedName>
        <fullName evidence="2">Sel1 repeat family protein</fullName>
    </submittedName>
</protein>
<dbReference type="Proteomes" id="UP000810171">
    <property type="component" value="Unassembled WGS sequence"/>
</dbReference>
<dbReference type="PANTHER" id="PTHR43628:SF1">
    <property type="entry name" value="CHITIN SYNTHASE REGULATORY FACTOR 2-RELATED"/>
    <property type="match status" value="1"/>
</dbReference>
<dbReference type="Pfam" id="PF08238">
    <property type="entry name" value="Sel1"/>
    <property type="match status" value="4"/>
</dbReference>
<gene>
    <name evidence="2" type="ORF">H9C73_03625</name>
</gene>
<reference evidence="2 3" key="1">
    <citation type="submission" date="2020-09" db="EMBL/GenBank/DDBJ databases">
        <authorList>
            <person name="Tanuku N.R.S."/>
        </authorList>
    </citation>
    <scope>NUCLEOTIDE SEQUENCE [LARGE SCALE GENOMIC DNA]</scope>
    <source>
        <strain evidence="2 3">AK62</strain>
    </source>
</reference>
<evidence type="ECO:0000256" key="1">
    <source>
        <dbReference type="SAM" id="SignalP"/>
    </source>
</evidence>
<dbReference type="SMART" id="SM00671">
    <property type="entry name" value="SEL1"/>
    <property type="match status" value="4"/>
</dbReference>
<keyword evidence="3" id="KW-1185">Reference proteome</keyword>
<name>A0ABS3Z7Y0_9GAMM</name>
<dbReference type="InterPro" id="IPR052945">
    <property type="entry name" value="Mitotic_Regulator"/>
</dbReference>
<sequence length="269" mass="30034">MNKSALFAAAGLLFSLHTTSLFAASIDAAQRAIDAGDYGKAQSELEPLVKSRDPAAMNLLGNLYENGWGVEKDTERAQRLYEQGARQGHLESVNSLRALKNRAYKVEFDRLLPLANNGDGDAQNRIGEMYEFGYGVERSSDKAIEWYRKAAEQNVVAAWHNLGRCFNFGTGVEQNYTLAEEWYRKAAEQGHMEAMFFLGTLYSNNHGQDNSVDNDIAAYAWMHNAAVLGNSTAATIETRLKLKLDGEELKQAEALADKYKQEYVTPFQQ</sequence>
<evidence type="ECO:0000313" key="3">
    <source>
        <dbReference type="Proteomes" id="UP000810171"/>
    </source>
</evidence>
<dbReference type="InterPro" id="IPR006597">
    <property type="entry name" value="Sel1-like"/>
</dbReference>
<accession>A0ABS3Z7Y0</accession>
<dbReference type="Gene3D" id="1.25.40.10">
    <property type="entry name" value="Tetratricopeptide repeat domain"/>
    <property type="match status" value="2"/>
</dbReference>
<dbReference type="InterPro" id="IPR011990">
    <property type="entry name" value="TPR-like_helical_dom_sf"/>
</dbReference>
<proteinExistence type="predicted"/>
<dbReference type="EMBL" id="JACVEW010000004">
    <property type="protein sequence ID" value="MBP0047815.1"/>
    <property type="molecule type" value="Genomic_DNA"/>
</dbReference>
<feature type="signal peptide" evidence="1">
    <location>
        <begin position="1"/>
        <end position="23"/>
    </location>
</feature>
<comment type="caution">
    <text evidence="2">The sequence shown here is derived from an EMBL/GenBank/DDBJ whole genome shotgun (WGS) entry which is preliminary data.</text>
</comment>